<evidence type="ECO:0000256" key="3">
    <source>
        <dbReference type="ARBA" id="ARBA00012663"/>
    </source>
</evidence>
<dbReference type="EnsemblMetazoa" id="ASIC010905-RA">
    <property type="protein sequence ID" value="ASIC010905-PA"/>
    <property type="gene ID" value="ASIC010905"/>
</dbReference>
<keyword evidence="10" id="KW-1185">Reference proteome</keyword>
<name>A0A084VYR5_ANOSI</name>
<dbReference type="Pfam" id="PF00728">
    <property type="entry name" value="Glyco_hydro_20"/>
    <property type="match status" value="1"/>
</dbReference>
<dbReference type="InterPro" id="IPR015883">
    <property type="entry name" value="Glyco_hydro_20_cat"/>
</dbReference>
<evidence type="ECO:0000259" key="7">
    <source>
        <dbReference type="Pfam" id="PF00728"/>
    </source>
</evidence>
<dbReference type="OMA" id="CWNASED"/>
<evidence type="ECO:0000313" key="9">
    <source>
        <dbReference type="EnsemblMetazoa" id="ASIC010905-PA"/>
    </source>
</evidence>
<dbReference type="PANTHER" id="PTHR22600:SF42">
    <property type="entry name" value="BETA-N-ACETYLHEXOSAMINIDASE"/>
    <property type="match status" value="1"/>
</dbReference>
<protein>
    <recommendedName>
        <fullName evidence="3">beta-N-acetylhexosaminidase</fullName>
        <ecNumber evidence="3">3.2.1.52</ecNumber>
    </recommendedName>
</protein>
<dbReference type="STRING" id="74873.A0A084VYR5"/>
<evidence type="ECO:0000256" key="4">
    <source>
        <dbReference type="ARBA" id="ARBA00022729"/>
    </source>
</evidence>
<evidence type="ECO:0000313" key="10">
    <source>
        <dbReference type="Proteomes" id="UP000030765"/>
    </source>
</evidence>
<sequence length="180" mass="20532">MNVLHWHITDTQSFPVVLELVPEASEFGAYSAEAIYTQEDIEDLAQYAKYLGIRIILEFDAPSHAGNGWQWGPLQGLGDLALCINEQPWRSFCIEPPCGQLNPTNPNMYNVLQQLYWNFASMNNGEDILHMGGDEVFFGCWNASEDVVNYMRDHGMGRTENDFLELWNEFQVSFRTISVG</sequence>
<reference evidence="8 10" key="1">
    <citation type="journal article" date="2014" name="BMC Genomics">
        <title>Genome sequence of Anopheles sinensis provides insight into genetics basis of mosquito competence for malaria parasites.</title>
        <authorList>
            <person name="Zhou D."/>
            <person name="Zhang D."/>
            <person name="Ding G."/>
            <person name="Shi L."/>
            <person name="Hou Q."/>
            <person name="Ye Y."/>
            <person name="Xu Y."/>
            <person name="Zhou H."/>
            <person name="Xiong C."/>
            <person name="Li S."/>
            <person name="Yu J."/>
            <person name="Hong S."/>
            <person name="Yu X."/>
            <person name="Zou P."/>
            <person name="Chen C."/>
            <person name="Chang X."/>
            <person name="Wang W."/>
            <person name="Lv Y."/>
            <person name="Sun Y."/>
            <person name="Ma L."/>
            <person name="Shen B."/>
            <person name="Zhu C."/>
        </authorList>
    </citation>
    <scope>NUCLEOTIDE SEQUENCE [LARGE SCALE GENOMIC DNA]</scope>
</reference>
<dbReference type="Gene3D" id="3.20.20.80">
    <property type="entry name" value="Glycosidases"/>
    <property type="match status" value="1"/>
</dbReference>
<keyword evidence="5" id="KW-0378">Hydrolase</keyword>
<dbReference type="EMBL" id="KE525233">
    <property type="protein sequence ID" value="KFB43109.1"/>
    <property type="molecule type" value="Genomic_DNA"/>
</dbReference>
<dbReference type="InterPro" id="IPR025705">
    <property type="entry name" value="Beta_hexosaminidase_sua/sub"/>
</dbReference>
<evidence type="ECO:0000256" key="6">
    <source>
        <dbReference type="PIRSR" id="PIRSR625705-1"/>
    </source>
</evidence>
<keyword evidence="4" id="KW-0732">Signal</keyword>
<comment type="similarity">
    <text evidence="2">Belongs to the glycosyl hydrolase 20 family.</text>
</comment>
<dbReference type="VEuPathDB" id="VectorBase:ASIS002406"/>
<proteinExistence type="inferred from homology"/>
<comment type="catalytic activity">
    <reaction evidence="1">
        <text>Hydrolysis of terminal non-reducing N-acetyl-D-hexosamine residues in N-acetyl-beta-D-hexosaminides.</text>
        <dbReference type="EC" id="3.2.1.52"/>
    </reaction>
</comment>
<evidence type="ECO:0000256" key="1">
    <source>
        <dbReference type="ARBA" id="ARBA00001231"/>
    </source>
</evidence>
<dbReference type="GO" id="GO:0005886">
    <property type="term" value="C:plasma membrane"/>
    <property type="evidence" value="ECO:0007669"/>
    <property type="project" value="TreeGrafter"/>
</dbReference>
<accession>A0A084VYR5</accession>
<dbReference type="PRINTS" id="PR00738">
    <property type="entry name" value="GLHYDRLASE20"/>
</dbReference>
<dbReference type="OrthoDB" id="428480at2759"/>
<organism evidence="9 10">
    <name type="scientific">Anopheles sinensis</name>
    <name type="common">Mosquito</name>
    <dbReference type="NCBI Taxonomy" id="74873"/>
    <lineage>
        <taxon>Eukaryota</taxon>
        <taxon>Metazoa</taxon>
        <taxon>Ecdysozoa</taxon>
        <taxon>Arthropoda</taxon>
        <taxon>Hexapoda</taxon>
        <taxon>Insecta</taxon>
        <taxon>Pterygota</taxon>
        <taxon>Neoptera</taxon>
        <taxon>Endopterygota</taxon>
        <taxon>Diptera</taxon>
        <taxon>Nematocera</taxon>
        <taxon>Culicoidea</taxon>
        <taxon>Culicidae</taxon>
        <taxon>Anophelinae</taxon>
        <taxon>Anopheles</taxon>
    </lineage>
</organism>
<dbReference type="EC" id="3.2.1.52" evidence="3"/>
<dbReference type="SUPFAM" id="SSF51445">
    <property type="entry name" value="(Trans)glycosidases"/>
    <property type="match status" value="1"/>
</dbReference>
<feature type="domain" description="Glycoside hydrolase family 20 catalytic" evidence="7">
    <location>
        <begin position="1"/>
        <end position="161"/>
    </location>
</feature>
<evidence type="ECO:0000256" key="5">
    <source>
        <dbReference type="ARBA" id="ARBA00022801"/>
    </source>
</evidence>
<feature type="active site" description="Proton donor" evidence="6">
    <location>
        <position position="135"/>
    </location>
</feature>
<dbReference type="Proteomes" id="UP000030765">
    <property type="component" value="Unassembled WGS sequence"/>
</dbReference>
<gene>
    <name evidence="8" type="ORF">ZHAS_00010905</name>
</gene>
<dbReference type="GO" id="GO:0016231">
    <property type="term" value="F:beta-N-acetylglucosaminidase activity"/>
    <property type="evidence" value="ECO:0007669"/>
    <property type="project" value="TreeGrafter"/>
</dbReference>
<dbReference type="GO" id="GO:0030203">
    <property type="term" value="P:glycosaminoglycan metabolic process"/>
    <property type="evidence" value="ECO:0007669"/>
    <property type="project" value="TreeGrafter"/>
</dbReference>
<dbReference type="VEuPathDB" id="VectorBase:ASIC010905"/>
<dbReference type="InterPro" id="IPR017853">
    <property type="entry name" value="GH"/>
</dbReference>
<dbReference type="PANTHER" id="PTHR22600">
    <property type="entry name" value="BETA-HEXOSAMINIDASE"/>
    <property type="match status" value="1"/>
</dbReference>
<evidence type="ECO:0000313" key="8">
    <source>
        <dbReference type="EMBL" id="KFB43109.1"/>
    </source>
</evidence>
<reference evidence="9" key="2">
    <citation type="submission" date="2020-05" db="UniProtKB">
        <authorList>
            <consortium name="EnsemblMetazoa"/>
        </authorList>
    </citation>
    <scope>IDENTIFICATION</scope>
</reference>
<dbReference type="EMBL" id="ATLV01018413">
    <property type="status" value="NOT_ANNOTATED_CDS"/>
    <property type="molecule type" value="Genomic_DNA"/>
</dbReference>
<evidence type="ECO:0000256" key="2">
    <source>
        <dbReference type="ARBA" id="ARBA00006285"/>
    </source>
</evidence>
<dbReference type="AlphaFoldDB" id="A0A084VYR5"/>
<dbReference type="GO" id="GO:0005975">
    <property type="term" value="P:carbohydrate metabolic process"/>
    <property type="evidence" value="ECO:0007669"/>
    <property type="project" value="InterPro"/>
</dbReference>